<dbReference type="HOGENOM" id="CLU_2556914_0_0_11"/>
<dbReference type="InterPro" id="IPR027417">
    <property type="entry name" value="P-loop_NTPase"/>
</dbReference>
<gene>
    <name evidence="1" type="ORF">D3C57_150020</name>
</gene>
<comment type="caution">
    <text evidence="1">The sequence shown here is derived from an EMBL/GenBank/DDBJ whole genome shotgun (WGS) entry which is preliminary data.</text>
</comment>
<dbReference type="Pfam" id="PF13469">
    <property type="entry name" value="Sulfotransfer_3"/>
    <property type="match status" value="1"/>
</dbReference>
<dbReference type="AlphaFoldDB" id="A0A0A0NSW0"/>
<evidence type="ECO:0000313" key="1">
    <source>
        <dbReference type="EMBL" id="RLV72849.1"/>
    </source>
</evidence>
<reference evidence="1 2" key="1">
    <citation type="journal article" date="2018" name="J. Biol. Chem.">
        <title>Discovery of the actinoplanic acid pathway in Streptomyces rapamycinicus reveals a genetically conserved synergism with rapamycin.</title>
        <authorList>
            <person name="Mrak P."/>
            <person name="Krastel P."/>
            <person name="Pivk Lukancic P."/>
            <person name="Tao J."/>
            <person name="Pistorius D."/>
            <person name="Moore C.M."/>
        </authorList>
    </citation>
    <scope>NUCLEOTIDE SEQUENCE [LARGE SCALE GENOMIC DNA]</scope>
    <source>
        <strain evidence="1 2">NRRL 5491</strain>
    </source>
</reference>
<accession>A0A0A0NSW0</accession>
<protein>
    <submittedName>
        <fullName evidence="1">Uncharacterized protein</fullName>
    </submittedName>
</protein>
<dbReference type="Gene3D" id="3.40.50.300">
    <property type="entry name" value="P-loop containing nucleotide triphosphate hydrolases"/>
    <property type="match status" value="1"/>
</dbReference>
<proteinExistence type="predicted"/>
<dbReference type="Proteomes" id="UP000281594">
    <property type="component" value="Unassembled WGS sequence"/>
</dbReference>
<organism evidence="1 2">
    <name type="scientific">Streptomyces rapamycinicus (strain ATCC 29253 / DSM 41530 / NRRL 5491 / AYB-994)</name>
    <name type="common">Streptomyces hygroscopicus (strain ATCC 29253)</name>
    <dbReference type="NCBI Taxonomy" id="1343740"/>
    <lineage>
        <taxon>Bacteria</taxon>
        <taxon>Bacillati</taxon>
        <taxon>Actinomycetota</taxon>
        <taxon>Actinomycetes</taxon>
        <taxon>Kitasatosporales</taxon>
        <taxon>Streptomycetaceae</taxon>
        <taxon>Streptomyces</taxon>
        <taxon>Streptomyces violaceusniger group</taxon>
    </lineage>
</organism>
<sequence length="82" mass="9026">MVPRYFSDRRELLEILRRAVGTMFGGAATDAGKPTWCEKTPFSLLCMDFLWELVPEATIVHIKRNERAPSAVRTGDGSAGAG</sequence>
<name>A0A0A0NSW0_STRRN</name>
<evidence type="ECO:0000313" key="2">
    <source>
        <dbReference type="Proteomes" id="UP000281594"/>
    </source>
</evidence>
<dbReference type="STRING" id="1343740.M271_44755"/>
<dbReference type="RefSeq" id="WP_020873800.1">
    <property type="nucleotide sequence ID" value="NC_022785.1"/>
</dbReference>
<dbReference type="EMBL" id="QYCY01000004">
    <property type="protein sequence ID" value="RLV72849.1"/>
    <property type="molecule type" value="Genomic_DNA"/>
</dbReference>
<dbReference type="KEGG" id="src:M271_44755"/>